<dbReference type="SUPFAM" id="SSF51011">
    <property type="entry name" value="Glycosyl hydrolase domain"/>
    <property type="match status" value="1"/>
</dbReference>
<proteinExistence type="inferred from homology"/>
<dbReference type="GO" id="GO:0019156">
    <property type="term" value="F:isoamylase activity"/>
    <property type="evidence" value="ECO:0007669"/>
    <property type="project" value="UniProtKB-ARBA"/>
</dbReference>
<dbReference type="CDD" id="cd11326">
    <property type="entry name" value="AmyAc_Glg_debranch"/>
    <property type="match status" value="1"/>
</dbReference>
<dbReference type="InterPro" id="IPR017853">
    <property type="entry name" value="GH"/>
</dbReference>
<name>A0A388KBY2_CHABU</name>
<feature type="compositionally biased region" description="Basic and acidic residues" evidence="6">
    <location>
        <begin position="273"/>
        <end position="283"/>
    </location>
</feature>
<dbReference type="Gene3D" id="3.20.20.80">
    <property type="entry name" value="Glycosidases"/>
    <property type="match status" value="1"/>
</dbReference>
<dbReference type="GO" id="GO:0005975">
    <property type="term" value="P:carbohydrate metabolic process"/>
    <property type="evidence" value="ECO:0007669"/>
    <property type="project" value="InterPro"/>
</dbReference>
<feature type="compositionally biased region" description="Basic and acidic residues" evidence="6">
    <location>
        <begin position="206"/>
        <end position="215"/>
    </location>
</feature>
<feature type="compositionally biased region" description="Gly residues" evidence="6">
    <location>
        <begin position="574"/>
        <end position="588"/>
    </location>
</feature>
<comment type="caution">
    <text evidence="8">The sequence shown here is derived from an EMBL/GenBank/DDBJ whole genome shotgun (WGS) entry which is preliminary data.</text>
</comment>
<evidence type="ECO:0000259" key="7">
    <source>
        <dbReference type="SMART" id="SM00642"/>
    </source>
</evidence>
<dbReference type="InterPro" id="IPR044505">
    <property type="entry name" value="GlgX_Isoamylase_N_E_set"/>
</dbReference>
<feature type="region of interest" description="Disordered" evidence="6">
    <location>
        <begin position="273"/>
        <end position="303"/>
    </location>
</feature>
<dbReference type="Pfam" id="PF21156">
    <property type="entry name" value="ISOA1-3_C"/>
    <property type="match status" value="1"/>
</dbReference>
<evidence type="ECO:0000256" key="3">
    <source>
        <dbReference type="ARBA" id="ARBA00022528"/>
    </source>
</evidence>
<evidence type="ECO:0000313" key="9">
    <source>
        <dbReference type="Proteomes" id="UP000265515"/>
    </source>
</evidence>
<dbReference type="Gene3D" id="2.60.40.1180">
    <property type="entry name" value="Golgi alpha-mannosidase II"/>
    <property type="match status" value="1"/>
</dbReference>
<organism evidence="8 9">
    <name type="scientific">Chara braunii</name>
    <name type="common">Braun's stonewort</name>
    <dbReference type="NCBI Taxonomy" id="69332"/>
    <lineage>
        <taxon>Eukaryota</taxon>
        <taxon>Viridiplantae</taxon>
        <taxon>Streptophyta</taxon>
        <taxon>Charophyceae</taxon>
        <taxon>Charales</taxon>
        <taxon>Characeae</taxon>
        <taxon>Chara</taxon>
    </lineage>
</organism>
<sequence>MAMRHSRAIMGNICATARDSGPARSAAATRRRTRSAGARRGPLVSSAAQPLARMANATGSPLLRYGGGCSSSQDLLLRDCSWSGDRLQNACTAVVVKRPEGLMTRRGEAATGLVWAFPAHQGAPMHRRAVLCRCRRAGGKVGRGGLTVGVGVWVDIPGGMRKRREGDAREKRMRRWLKIGDGIGERSAGLGKSRRVVMDAISSSHGGREREKEKGVGGGGGGGDMVSRRVRGGAGWQGKDVGEYGFAPAVNTVAVAASPKLGEHRMVDEEVGKVERSKEDGYGRRSRGQKTTGEAGMLHGAPTRGNAMPFGPSARNGGVNFSLFSSGAREVSLCLFTADDLQEGRVTEEIVLHPLWNRTGQIWHVFVPDLAPNLTYGYRVDGSFLPEQSERYDKSKVLVDPYAKLVTSSRRAFGQPTFLLADEENGDKAGTAVCWPQLAGLVPMTRGEGEVGVGEDDVEDDFDWEGDTSPSLHMKDLVIYEMHVRGFTRHASSKTKAPRGTYLSLIEKLPHLKELGVNAIELLPVHEFNELEFYSYNPAMDDHRVNFWGYSTINFFSPMSRYAAAHGGRRLRPSGGGGGGGDGGGKGEGAVRSGGVPSASKNAIWEFKTLVKECHKMGMEVILDVVFNHTAEGNERGPIVSFRGLDNRVFYMTAPRGEFYNYSGCGNTFNCNHPVVRQFIIDCLRYWVLEMHVDGFRFDLASVLTRSSSMWSSCVVYGQDGRAMGGVDGGGGGEEDGIVTGTPLPRPPLIDMICNDGVLRGTKLIAEAWDASGLYQVGNFPYHQGLWAEWNGKFRDSVRMFIKGSDGEAGAFASYLCGSPQLYAAGGRKPYHSINFVTSHDGFTLADLVSYNEKQNFGNGENNNDGDSNNLSWNCGADGEVVDGRVATLRQRQMRNFVLALMVARGVPMIHMGDEYAHTKGGNNNTYCQDNNLNYFRWDKKDADVNGLCRFFRLAIRLRREWECLRSEEFPTDENLSWHGHQAYCPDWSETSRFVAFTVKDEVKGEMYVAFNASHLPVIVNLPARNGYVWDPVIDTSKLPPYDFLEDDSPQKDGAMANLYGFLSASAYPIMGYSSVLLKLVPKTGK</sequence>
<keyword evidence="3" id="KW-0150">Chloroplast</keyword>
<dbReference type="InterPro" id="IPR004193">
    <property type="entry name" value="Glyco_hydro_13_N"/>
</dbReference>
<dbReference type="Gramene" id="GBG67506">
    <property type="protein sequence ID" value="GBG67506"/>
    <property type="gene ID" value="CBR_g640"/>
</dbReference>
<protein>
    <recommendedName>
        <fullName evidence="7">Glycosyl hydrolase family 13 catalytic domain-containing protein</fullName>
    </recommendedName>
</protein>
<dbReference type="CDD" id="cd02856">
    <property type="entry name" value="E_set_GDE_Isoamylase_N"/>
    <property type="match status" value="1"/>
</dbReference>
<feature type="region of interest" description="Disordered" evidence="6">
    <location>
        <begin position="201"/>
        <end position="224"/>
    </location>
</feature>
<comment type="similarity">
    <text evidence="2">Belongs to the glycosyl hydrolase 13 family.</text>
</comment>
<evidence type="ECO:0000313" key="8">
    <source>
        <dbReference type="EMBL" id="GBG67506.1"/>
    </source>
</evidence>
<dbReference type="Proteomes" id="UP000265515">
    <property type="component" value="Unassembled WGS sequence"/>
</dbReference>
<keyword evidence="5" id="KW-0809">Transit peptide</keyword>
<dbReference type="OMA" id="NICATAR"/>
<gene>
    <name evidence="8" type="ORF">CBR_g640</name>
</gene>
<dbReference type="AlphaFoldDB" id="A0A388KBY2"/>
<dbReference type="PANTHER" id="PTHR43002">
    <property type="entry name" value="GLYCOGEN DEBRANCHING ENZYME"/>
    <property type="match status" value="1"/>
</dbReference>
<evidence type="ECO:0000256" key="6">
    <source>
        <dbReference type="SAM" id="MobiDB-lite"/>
    </source>
</evidence>
<dbReference type="InterPro" id="IPR013780">
    <property type="entry name" value="Glyco_hydro_b"/>
</dbReference>
<feature type="region of interest" description="Disordered" evidence="6">
    <location>
        <begin position="567"/>
        <end position="597"/>
    </location>
</feature>
<feature type="domain" description="Glycosyl hydrolase family 13 catalytic" evidence="7">
    <location>
        <begin position="481"/>
        <end position="959"/>
    </location>
</feature>
<dbReference type="STRING" id="69332.A0A388KBY2"/>
<dbReference type="Gene3D" id="2.60.40.10">
    <property type="entry name" value="Immunoglobulins"/>
    <property type="match status" value="1"/>
</dbReference>
<dbReference type="Pfam" id="PF02922">
    <property type="entry name" value="CBM_48"/>
    <property type="match status" value="1"/>
</dbReference>
<dbReference type="InterPro" id="IPR006047">
    <property type="entry name" value="GH13_cat_dom"/>
</dbReference>
<dbReference type="EMBL" id="BFEA01000088">
    <property type="protein sequence ID" value="GBG67506.1"/>
    <property type="molecule type" value="Genomic_DNA"/>
</dbReference>
<evidence type="ECO:0000256" key="4">
    <source>
        <dbReference type="ARBA" id="ARBA00022640"/>
    </source>
</evidence>
<dbReference type="GO" id="GO:0009507">
    <property type="term" value="C:chloroplast"/>
    <property type="evidence" value="ECO:0007669"/>
    <property type="project" value="UniProtKB-SubCell"/>
</dbReference>
<dbReference type="InterPro" id="IPR014756">
    <property type="entry name" value="Ig_E-set"/>
</dbReference>
<dbReference type="InterPro" id="IPR048650">
    <property type="entry name" value="ISOA1-3-like_C"/>
</dbReference>
<dbReference type="SMART" id="SM00642">
    <property type="entry name" value="Aamy"/>
    <property type="match status" value="1"/>
</dbReference>
<evidence type="ECO:0000256" key="5">
    <source>
        <dbReference type="ARBA" id="ARBA00022946"/>
    </source>
</evidence>
<dbReference type="OrthoDB" id="204980at2759"/>
<evidence type="ECO:0000256" key="1">
    <source>
        <dbReference type="ARBA" id="ARBA00004229"/>
    </source>
</evidence>
<evidence type="ECO:0000256" key="2">
    <source>
        <dbReference type="ARBA" id="ARBA00008061"/>
    </source>
</evidence>
<dbReference type="SUPFAM" id="SSF51445">
    <property type="entry name" value="(Trans)glycosidases"/>
    <property type="match status" value="1"/>
</dbReference>
<keyword evidence="4" id="KW-0934">Plastid</keyword>
<feature type="region of interest" description="Disordered" evidence="6">
    <location>
        <begin position="20"/>
        <end position="45"/>
    </location>
</feature>
<accession>A0A388KBY2</accession>
<keyword evidence="9" id="KW-1185">Reference proteome</keyword>
<dbReference type="InterPro" id="IPR013783">
    <property type="entry name" value="Ig-like_fold"/>
</dbReference>
<comment type="subcellular location">
    <subcellularLocation>
        <location evidence="1">Plastid</location>
        <location evidence="1">Chloroplast</location>
    </subcellularLocation>
</comment>
<reference evidence="8 9" key="1">
    <citation type="journal article" date="2018" name="Cell">
        <title>The Chara Genome: Secondary Complexity and Implications for Plant Terrestrialization.</title>
        <authorList>
            <person name="Nishiyama T."/>
            <person name="Sakayama H."/>
            <person name="Vries J.D."/>
            <person name="Buschmann H."/>
            <person name="Saint-Marcoux D."/>
            <person name="Ullrich K.K."/>
            <person name="Haas F.B."/>
            <person name="Vanderstraeten L."/>
            <person name="Becker D."/>
            <person name="Lang D."/>
            <person name="Vosolsobe S."/>
            <person name="Rombauts S."/>
            <person name="Wilhelmsson P.K.I."/>
            <person name="Janitza P."/>
            <person name="Kern R."/>
            <person name="Heyl A."/>
            <person name="Rumpler F."/>
            <person name="Villalobos L.I.A.C."/>
            <person name="Clay J.M."/>
            <person name="Skokan R."/>
            <person name="Toyoda A."/>
            <person name="Suzuki Y."/>
            <person name="Kagoshima H."/>
            <person name="Schijlen E."/>
            <person name="Tajeshwar N."/>
            <person name="Catarino B."/>
            <person name="Hetherington A.J."/>
            <person name="Saltykova A."/>
            <person name="Bonnot C."/>
            <person name="Breuninger H."/>
            <person name="Symeonidi A."/>
            <person name="Radhakrishnan G.V."/>
            <person name="Van Nieuwerburgh F."/>
            <person name="Deforce D."/>
            <person name="Chang C."/>
            <person name="Karol K.G."/>
            <person name="Hedrich R."/>
            <person name="Ulvskov P."/>
            <person name="Glockner G."/>
            <person name="Delwiche C.F."/>
            <person name="Petrasek J."/>
            <person name="Van de Peer Y."/>
            <person name="Friml J."/>
            <person name="Beilby M."/>
            <person name="Dolan L."/>
            <person name="Kohara Y."/>
            <person name="Sugano S."/>
            <person name="Fujiyama A."/>
            <person name="Delaux P.-M."/>
            <person name="Quint M."/>
            <person name="TheiBen G."/>
            <person name="Hagemann M."/>
            <person name="Harholt J."/>
            <person name="Dunand C."/>
            <person name="Zachgo S."/>
            <person name="Langdale J."/>
            <person name="Maumus F."/>
            <person name="Straeten D.V.D."/>
            <person name="Gould S.B."/>
            <person name="Rensing S.A."/>
        </authorList>
    </citation>
    <scope>NUCLEOTIDE SEQUENCE [LARGE SCALE GENOMIC DNA]</scope>
    <source>
        <strain evidence="8 9">S276</strain>
    </source>
</reference>
<dbReference type="SUPFAM" id="SSF81296">
    <property type="entry name" value="E set domains"/>
    <property type="match status" value="1"/>
</dbReference>